<name>A0A6P7HFD0_DIAVI</name>
<proteinExistence type="predicted"/>
<evidence type="ECO:0000313" key="1">
    <source>
        <dbReference type="RefSeq" id="XP_028154450.1"/>
    </source>
</evidence>
<dbReference type="AlphaFoldDB" id="A0A6P7HFD0"/>
<dbReference type="RefSeq" id="XP_028154450.1">
    <property type="nucleotide sequence ID" value="XM_028298649.1"/>
</dbReference>
<protein>
    <submittedName>
        <fullName evidence="1">Uncharacterized protein LOC114348005</fullName>
    </submittedName>
</protein>
<gene>
    <name evidence="1" type="primary">LOC114348005</name>
</gene>
<sequence>MEQWLESDDNQINLKVCPKCKTGIKLTQRYNEYVKGNLMDLQNVKTKFYGTENENRKVKAKLQSELQLLRQEFRIFGIGIFILADLRKLYSRLNDGINTRRLHINKVGLAAIRAKVDIFKLLLEPLKNYKVKLQDASMSMIQFKFISNYLMEHIDSISKQQYDDIMLEIDRFYKRLQFENIKYQPYLIKPEVKRM</sequence>
<organism evidence="1">
    <name type="scientific">Diabrotica virgifera virgifera</name>
    <name type="common">western corn rootworm</name>
    <dbReference type="NCBI Taxonomy" id="50390"/>
    <lineage>
        <taxon>Eukaryota</taxon>
        <taxon>Metazoa</taxon>
        <taxon>Ecdysozoa</taxon>
        <taxon>Arthropoda</taxon>
        <taxon>Hexapoda</taxon>
        <taxon>Insecta</taxon>
        <taxon>Pterygota</taxon>
        <taxon>Neoptera</taxon>
        <taxon>Endopterygota</taxon>
        <taxon>Coleoptera</taxon>
        <taxon>Polyphaga</taxon>
        <taxon>Cucujiformia</taxon>
        <taxon>Chrysomeloidea</taxon>
        <taxon>Chrysomelidae</taxon>
        <taxon>Galerucinae</taxon>
        <taxon>Diabroticina</taxon>
        <taxon>Diabroticites</taxon>
        <taxon>Diabrotica</taxon>
    </lineage>
</organism>
<reference evidence="1" key="1">
    <citation type="submission" date="2025-08" db="UniProtKB">
        <authorList>
            <consortium name="RefSeq"/>
        </authorList>
    </citation>
    <scope>IDENTIFICATION</scope>
</reference>
<dbReference type="InParanoid" id="A0A6P7HFD0"/>
<feature type="non-terminal residue" evidence="1">
    <location>
        <position position="195"/>
    </location>
</feature>
<accession>A0A6P7HFD0</accession>